<dbReference type="PANTHER" id="PTHR45737:SF6">
    <property type="entry name" value="VON WILLEBRAND FACTOR A DOMAIN-CONTAINING PROTEIN 5A"/>
    <property type="match status" value="1"/>
</dbReference>
<dbReference type="InterPro" id="IPR002035">
    <property type="entry name" value="VWF_A"/>
</dbReference>
<reference evidence="4" key="1">
    <citation type="submission" date="2021-02" db="EMBL/GenBank/DDBJ databases">
        <authorList>
            <person name="Nowell W R."/>
        </authorList>
    </citation>
    <scope>NUCLEOTIDE SEQUENCE</scope>
</reference>
<accession>A0A815P3C0</accession>
<evidence type="ECO:0000313" key="4">
    <source>
        <dbReference type="EMBL" id="CAF1443591.1"/>
    </source>
</evidence>
<evidence type="ECO:0000313" key="5">
    <source>
        <dbReference type="EMBL" id="CAF3978869.1"/>
    </source>
</evidence>
<feature type="transmembrane region" description="Helical" evidence="1">
    <location>
        <begin position="763"/>
        <end position="787"/>
    </location>
</feature>
<evidence type="ECO:0000313" key="6">
    <source>
        <dbReference type="Proteomes" id="UP000663864"/>
    </source>
</evidence>
<gene>
    <name evidence="5" type="ORF">JBS370_LOCUS25064</name>
    <name evidence="4" type="ORF">ZHD862_LOCUS34937</name>
</gene>
<dbReference type="PROSITE" id="PS51468">
    <property type="entry name" value="VIT"/>
    <property type="match status" value="1"/>
</dbReference>
<evidence type="ECO:0008006" key="7">
    <source>
        <dbReference type="Google" id="ProtNLM"/>
    </source>
</evidence>
<organism evidence="4 6">
    <name type="scientific">Rotaria sordida</name>
    <dbReference type="NCBI Taxonomy" id="392033"/>
    <lineage>
        <taxon>Eukaryota</taxon>
        <taxon>Metazoa</taxon>
        <taxon>Spiralia</taxon>
        <taxon>Gnathifera</taxon>
        <taxon>Rotifera</taxon>
        <taxon>Eurotatoria</taxon>
        <taxon>Bdelloidea</taxon>
        <taxon>Philodinida</taxon>
        <taxon>Philodinidae</taxon>
        <taxon>Rotaria</taxon>
    </lineage>
</organism>
<dbReference type="SMART" id="SM00609">
    <property type="entry name" value="VIT"/>
    <property type="match status" value="1"/>
</dbReference>
<dbReference type="PANTHER" id="PTHR45737">
    <property type="entry name" value="VON WILLEBRAND FACTOR A DOMAIN-CONTAINING PROTEIN 5A"/>
    <property type="match status" value="1"/>
</dbReference>
<comment type="caution">
    <text evidence="4">The sequence shown here is derived from an EMBL/GenBank/DDBJ whole genome shotgun (WGS) entry which is preliminary data.</text>
</comment>
<name>A0A815P3C0_9BILA</name>
<dbReference type="SMART" id="SM00327">
    <property type="entry name" value="VWA"/>
    <property type="match status" value="1"/>
</dbReference>
<dbReference type="Gene3D" id="3.40.50.410">
    <property type="entry name" value="von Willebrand factor, type A domain"/>
    <property type="match status" value="1"/>
</dbReference>
<evidence type="ECO:0000259" key="3">
    <source>
        <dbReference type="PROSITE" id="PS51468"/>
    </source>
</evidence>
<evidence type="ECO:0000259" key="2">
    <source>
        <dbReference type="PROSITE" id="PS50234"/>
    </source>
</evidence>
<dbReference type="AlphaFoldDB" id="A0A815P3C0"/>
<dbReference type="PROSITE" id="PS50234">
    <property type="entry name" value="VWFA"/>
    <property type="match status" value="1"/>
</dbReference>
<dbReference type="Pfam" id="PF08487">
    <property type="entry name" value="VIT"/>
    <property type="match status" value="1"/>
</dbReference>
<keyword evidence="1" id="KW-1133">Transmembrane helix</keyword>
<feature type="domain" description="VWFA" evidence="2">
    <location>
        <begin position="275"/>
        <end position="453"/>
    </location>
</feature>
<dbReference type="SUPFAM" id="SSF53300">
    <property type="entry name" value="vWA-like"/>
    <property type="match status" value="1"/>
</dbReference>
<proteinExistence type="predicted"/>
<dbReference type="EMBL" id="CAJOBD010004065">
    <property type="protein sequence ID" value="CAF3978869.1"/>
    <property type="molecule type" value="Genomic_DNA"/>
</dbReference>
<protein>
    <recommendedName>
        <fullName evidence="7">von Willebrand factor A domain-containing protein</fullName>
    </recommendedName>
</protein>
<keyword evidence="1" id="KW-0472">Membrane</keyword>
<dbReference type="Proteomes" id="UP000663836">
    <property type="component" value="Unassembled WGS sequence"/>
</dbReference>
<dbReference type="Proteomes" id="UP000663864">
    <property type="component" value="Unassembled WGS sequence"/>
</dbReference>
<dbReference type="InterPro" id="IPR013694">
    <property type="entry name" value="VIT"/>
</dbReference>
<dbReference type="EMBL" id="CAJNOT010004736">
    <property type="protein sequence ID" value="CAF1443591.1"/>
    <property type="molecule type" value="Genomic_DNA"/>
</dbReference>
<evidence type="ECO:0000256" key="1">
    <source>
        <dbReference type="SAM" id="Phobius"/>
    </source>
</evidence>
<keyword evidence="1" id="KW-0812">Transmembrane</keyword>
<dbReference type="InterPro" id="IPR036465">
    <property type="entry name" value="vWFA_dom_sf"/>
</dbReference>
<sequence>MLRIKRDTKITFQHSQEQYVPLKLVSINATIRSFAADVKISQIFRNDETTPIEAVYCFPIEEQAAVYSFIARIDDREIIAELKEKQKAQKEYVEALQQAHGAYLFEQDEKSQDNFIINVGALLPGKECQITISYITELDLVENGTKIRFIVPTTIAPRYNPEKGGISSPADTTSTYVQLSPYAIDFCCQVEKVNISRINSTSHPIQVEFDQQDIYVIKFAQENIYLDRDILLDIELADKRSNTIVAVEPGAVMAAFTPTEQDCQAVMNNDEIINEFFFIIDCSGSMKDENKIELARQAMLLFLKSLPVNCHFNIIRFGSEYESFFHNITAVYNEENARQADQLINRMQADLGGTELLYPLQWLQENPPNQGRARQIFLLTDGEISNVDEVLDLCRAMVTSARIFSFGLGYSPSRSLVKGLARATNGRFVFIPPNTSVDVYVGEQLQKALQSSITNIQVKWNLGAAVTTRIPTKIPPVYVNDRLIVYALSEDKSTLFDHNSSVELKTEQHRLSEAKVTRLPTVSDNKMIARLAAKALIFELQHSKLPSSSSKKNVTGSMQRRFQTHQQITESNKEDELNKEMIKNQIIELSLKYNILSPHTAFVGIEKRINASNDKMILREVPIQISADDQHLQIQHQFYSSPIMRTRNRSSPTSDHIVDCSATTALNSINDDLVCYYESIDPPIISSISTNECACDADLVSLEQEDFINTATDNVWPTNDQDIVRHLINKQKFDGSWDLDSKSIEHLTGKPLTDFHKTTNDQIFITAIVILALETCFPSFSSMWYGIVQKARKYLIDGLGKDMKKLDALLEDIGKQL</sequence>
<feature type="domain" description="VIT" evidence="3">
    <location>
        <begin position="6"/>
        <end position="136"/>
    </location>
</feature>
<dbReference type="Pfam" id="PF13768">
    <property type="entry name" value="VWA_3"/>
    <property type="match status" value="1"/>
</dbReference>